<evidence type="ECO:0000313" key="7">
    <source>
        <dbReference type="Proteomes" id="UP001152485"/>
    </source>
</evidence>
<evidence type="ECO:0000256" key="2">
    <source>
        <dbReference type="ARBA" id="ARBA00022908"/>
    </source>
</evidence>
<proteinExistence type="predicted"/>
<protein>
    <submittedName>
        <fullName evidence="6">Tyrosine recombinase XerC</fullName>
    </submittedName>
</protein>
<evidence type="ECO:0000256" key="1">
    <source>
        <dbReference type="ARBA" id="ARBA00004496"/>
    </source>
</evidence>
<dbReference type="InterPro" id="IPR002104">
    <property type="entry name" value="Integrase_catalytic"/>
</dbReference>
<accession>A0ABM9GME3</accession>
<feature type="domain" description="Tyr recombinase" evidence="5">
    <location>
        <begin position="191"/>
        <end position="401"/>
    </location>
</feature>
<dbReference type="Gene3D" id="1.10.150.130">
    <property type="match status" value="1"/>
</dbReference>
<name>A0ABM9GME3_9GAMM</name>
<evidence type="ECO:0000313" key="6">
    <source>
        <dbReference type="EMBL" id="CAH9066754.1"/>
    </source>
</evidence>
<dbReference type="InterPro" id="IPR013762">
    <property type="entry name" value="Integrase-like_cat_sf"/>
</dbReference>
<dbReference type="PANTHER" id="PTHR30349:SF77">
    <property type="entry name" value="TYROSINE RECOMBINASE XERC"/>
    <property type="match status" value="1"/>
</dbReference>
<evidence type="ECO:0000256" key="3">
    <source>
        <dbReference type="ARBA" id="ARBA00023125"/>
    </source>
</evidence>
<dbReference type="InterPro" id="IPR010998">
    <property type="entry name" value="Integrase_recombinase_N"/>
</dbReference>
<comment type="caution">
    <text evidence="6">The sequence shown here is derived from an EMBL/GenBank/DDBJ whole genome shotgun (WGS) entry which is preliminary data.</text>
</comment>
<dbReference type="InterPro" id="IPR050090">
    <property type="entry name" value="Tyrosine_recombinase_XerCD"/>
</dbReference>
<dbReference type="Proteomes" id="UP001152485">
    <property type="component" value="Unassembled WGS sequence"/>
</dbReference>
<evidence type="ECO:0000259" key="5">
    <source>
        <dbReference type="PROSITE" id="PS51898"/>
    </source>
</evidence>
<evidence type="ECO:0000256" key="4">
    <source>
        <dbReference type="ARBA" id="ARBA00023172"/>
    </source>
</evidence>
<dbReference type="InterPro" id="IPR011010">
    <property type="entry name" value="DNA_brk_join_enz"/>
</dbReference>
<reference evidence="6 7" key="1">
    <citation type="submission" date="2022-07" db="EMBL/GenBank/DDBJ databases">
        <authorList>
            <person name="Criscuolo A."/>
        </authorList>
    </citation>
    <scope>NUCLEOTIDE SEQUENCE [LARGE SCALE GENOMIC DNA]</scope>
    <source>
        <strain evidence="7">CIP 111951</strain>
    </source>
</reference>
<dbReference type="Pfam" id="PF00589">
    <property type="entry name" value="Phage_integrase"/>
    <property type="match status" value="1"/>
</dbReference>
<gene>
    <name evidence="6" type="primary">xerC_2</name>
    <name evidence="6" type="ORF">PSECIP111951_03638</name>
</gene>
<sequence>MMLVPLVDTLKQLRYQIAHIDDKTLQQEYPELNLYLENTTALIPQTYDDIQFLYHFLYVYGRKSEATFSRFRNELERFYLWAWHHKQQSVFTLRRDDIEQYVDFVVEPNAAWCADSVQWRYKDSQGKRVVNLNWRPFVEKEKSISQQTLAAMFTALNVFYKFAILEEKTNTNFVPVVKKNSPFLVVQSQIKLPDTLSNLQWEYVLGVTKDRSEQQPELERNLFTLVCLKGLYLRISELSERPQWSPVMSHFWQDPDGFWYLRIMGKGNKLRDVTLSEDIVECLKRYRTYRGLPSLPRVDEAFPIIHKLRGQGGMNVRQLRRIVQQSFDLAVESLNKDGFIDEAELLKAATAHWLRHTGATHDAQHRPLKHLSEDLGHSKIATTDQIYIQTNIKDRAKSGSKRKL</sequence>
<dbReference type="Gene3D" id="1.10.443.10">
    <property type="entry name" value="Intergrase catalytic core"/>
    <property type="match status" value="1"/>
</dbReference>
<keyword evidence="4" id="KW-0233">DNA recombination</keyword>
<organism evidence="6 7">
    <name type="scientific">Pseudoalteromonas holothuriae</name>
    <dbReference type="NCBI Taxonomy" id="2963714"/>
    <lineage>
        <taxon>Bacteria</taxon>
        <taxon>Pseudomonadati</taxon>
        <taxon>Pseudomonadota</taxon>
        <taxon>Gammaproteobacteria</taxon>
        <taxon>Alteromonadales</taxon>
        <taxon>Pseudoalteromonadaceae</taxon>
        <taxon>Pseudoalteromonas</taxon>
    </lineage>
</organism>
<dbReference type="PROSITE" id="PS51898">
    <property type="entry name" value="TYR_RECOMBINASE"/>
    <property type="match status" value="1"/>
</dbReference>
<dbReference type="SUPFAM" id="SSF56349">
    <property type="entry name" value="DNA breaking-rejoining enzymes"/>
    <property type="match status" value="1"/>
</dbReference>
<comment type="subcellular location">
    <subcellularLocation>
        <location evidence="1">Cytoplasm</location>
    </subcellularLocation>
</comment>
<keyword evidence="2" id="KW-0229">DNA integration</keyword>
<dbReference type="EMBL" id="CAMAPD010000023">
    <property type="protein sequence ID" value="CAH9066754.1"/>
    <property type="molecule type" value="Genomic_DNA"/>
</dbReference>
<dbReference type="PANTHER" id="PTHR30349">
    <property type="entry name" value="PHAGE INTEGRASE-RELATED"/>
    <property type="match status" value="1"/>
</dbReference>
<keyword evidence="3" id="KW-0238">DNA-binding</keyword>